<reference evidence="1" key="1">
    <citation type="journal article" date="2023" name="bioRxiv">
        <title>Scaffold-level genome assemblies of two parasitoid biocontrol wasps reveal the parthenogenesis mechanism and an associated novel virus.</title>
        <authorList>
            <person name="Inwood S."/>
            <person name="Skelly J."/>
            <person name="Guhlin J."/>
            <person name="Harrop T."/>
            <person name="Goldson S."/>
            <person name="Dearden P."/>
        </authorList>
    </citation>
    <scope>NUCLEOTIDE SEQUENCE</scope>
    <source>
        <strain evidence="1">Lincoln</strain>
        <tissue evidence="1">Whole body</tissue>
    </source>
</reference>
<keyword evidence="2" id="KW-1185">Reference proteome</keyword>
<dbReference type="EMBL" id="JAQQBR010000005">
    <property type="protein sequence ID" value="KAK0175438.1"/>
    <property type="molecule type" value="Genomic_DNA"/>
</dbReference>
<dbReference type="AlphaFoldDB" id="A0AA39FTM7"/>
<proteinExistence type="predicted"/>
<sequence>MPAASSIYWNSVDSQRSSVGSSGDTGSARQYVDPWDLENYAYLRRHSVATPLPNYNPPLVSAPQRKSYSRASQHRYSVPELDYWYSQREPIREPGYHAPASVDELYFGSSRQTIHSPNYQAVYEDEMAKYSSPVYAPLSDLDHGRQYEDQRLKEVLKRRKISQARLRERDECIYHNSSNNIRRGTVERKMLPRFTSGDEECYVDTPHTKIGLSNYGHLKIDYTNSWNSLHRKISK</sequence>
<organism evidence="1 2">
    <name type="scientific">Microctonus hyperodae</name>
    <name type="common">Parasitoid wasp</name>
    <dbReference type="NCBI Taxonomy" id="165561"/>
    <lineage>
        <taxon>Eukaryota</taxon>
        <taxon>Metazoa</taxon>
        <taxon>Ecdysozoa</taxon>
        <taxon>Arthropoda</taxon>
        <taxon>Hexapoda</taxon>
        <taxon>Insecta</taxon>
        <taxon>Pterygota</taxon>
        <taxon>Neoptera</taxon>
        <taxon>Endopterygota</taxon>
        <taxon>Hymenoptera</taxon>
        <taxon>Apocrita</taxon>
        <taxon>Ichneumonoidea</taxon>
        <taxon>Braconidae</taxon>
        <taxon>Euphorinae</taxon>
        <taxon>Microctonus</taxon>
    </lineage>
</organism>
<comment type="caution">
    <text evidence="1">The sequence shown here is derived from an EMBL/GenBank/DDBJ whole genome shotgun (WGS) entry which is preliminary data.</text>
</comment>
<protein>
    <submittedName>
        <fullName evidence="1">Uncharacterized protein</fullName>
    </submittedName>
</protein>
<gene>
    <name evidence="1" type="ORF">PV327_009189</name>
</gene>
<evidence type="ECO:0000313" key="2">
    <source>
        <dbReference type="Proteomes" id="UP001168972"/>
    </source>
</evidence>
<evidence type="ECO:0000313" key="1">
    <source>
        <dbReference type="EMBL" id="KAK0175438.1"/>
    </source>
</evidence>
<name>A0AA39FTM7_MICHY</name>
<accession>A0AA39FTM7</accession>
<reference evidence="1" key="2">
    <citation type="submission" date="2023-03" db="EMBL/GenBank/DDBJ databases">
        <authorList>
            <person name="Inwood S.N."/>
            <person name="Skelly J.G."/>
            <person name="Guhlin J."/>
            <person name="Harrop T.W.R."/>
            <person name="Goldson S.G."/>
            <person name="Dearden P.K."/>
        </authorList>
    </citation>
    <scope>NUCLEOTIDE SEQUENCE</scope>
    <source>
        <strain evidence="1">Lincoln</strain>
        <tissue evidence="1">Whole body</tissue>
    </source>
</reference>
<dbReference type="Proteomes" id="UP001168972">
    <property type="component" value="Unassembled WGS sequence"/>
</dbReference>